<comment type="similarity">
    <text evidence="1 2">Belongs to the small heat shock protein (HSP20) family.</text>
</comment>
<dbReference type="EMBL" id="QKNY01000006">
    <property type="protein sequence ID" value="RJX43897.1"/>
    <property type="molecule type" value="Genomic_DNA"/>
</dbReference>
<feature type="domain" description="SHSP" evidence="4">
    <location>
        <begin position="23"/>
        <end position="143"/>
    </location>
</feature>
<dbReference type="PROSITE" id="PS01031">
    <property type="entry name" value="SHSP"/>
    <property type="match status" value="1"/>
</dbReference>
<dbReference type="Gene3D" id="2.60.40.790">
    <property type="match status" value="1"/>
</dbReference>
<dbReference type="OrthoDB" id="210205at2157"/>
<dbReference type="RefSeq" id="WP_120101829.1">
    <property type="nucleotide sequence ID" value="NZ_QKNY01000006.1"/>
</dbReference>
<sequence>MTRLETYGREALNTVLERIGRGVSQVQSRKPLSYDLLESDTEYLVVFDAPGATAEDVQVQFVDGELEVRIDRFRAFHKGFEMRFPGRGLTLSGTATLPDAASVTGSETTPDATLTQDGTLHVTIPKAASAHTVAVEDDDTTRDEQSGDTGDDDTPDNHTDDA</sequence>
<proteinExistence type="inferred from homology"/>
<dbReference type="CDD" id="cd00298">
    <property type="entry name" value="ACD_sHsps_p23-like"/>
    <property type="match status" value="1"/>
</dbReference>
<dbReference type="SUPFAM" id="SSF49764">
    <property type="entry name" value="HSP20-like chaperones"/>
    <property type="match status" value="1"/>
</dbReference>
<feature type="region of interest" description="Disordered" evidence="3">
    <location>
        <begin position="127"/>
        <end position="162"/>
    </location>
</feature>
<reference evidence="5 6" key="1">
    <citation type="submission" date="2018-06" db="EMBL/GenBank/DDBJ databases">
        <title>Halonotius sp. F13-13 a new haloarchaeeon isolated from a solar saltern from Isla Cristina, Huelva, Spain.</title>
        <authorList>
            <person name="Duran-Viseras A."/>
            <person name="Sanchez-Porro C."/>
            <person name="Ventosa A."/>
        </authorList>
    </citation>
    <scope>NUCLEOTIDE SEQUENCE [LARGE SCALE GENOMIC DNA]</scope>
    <source>
        <strain evidence="5 6">F13-13</strain>
    </source>
</reference>
<evidence type="ECO:0000259" key="4">
    <source>
        <dbReference type="PROSITE" id="PS01031"/>
    </source>
</evidence>
<accession>A0A3A6PNW2</accession>
<dbReference type="Pfam" id="PF00011">
    <property type="entry name" value="HSP20"/>
    <property type="match status" value="1"/>
</dbReference>
<comment type="caution">
    <text evidence="5">The sequence shown here is derived from an EMBL/GenBank/DDBJ whole genome shotgun (WGS) entry which is preliminary data.</text>
</comment>
<organism evidence="5 6">
    <name type="scientific">Halonotius aquaticus</name>
    <dbReference type="NCBI Taxonomy" id="2216978"/>
    <lineage>
        <taxon>Archaea</taxon>
        <taxon>Methanobacteriati</taxon>
        <taxon>Methanobacteriota</taxon>
        <taxon>Stenosarchaea group</taxon>
        <taxon>Halobacteria</taxon>
        <taxon>Halobacteriales</taxon>
        <taxon>Haloferacaceae</taxon>
        <taxon>Halonotius</taxon>
    </lineage>
</organism>
<keyword evidence="6" id="KW-1185">Reference proteome</keyword>
<evidence type="ECO:0000256" key="1">
    <source>
        <dbReference type="PROSITE-ProRule" id="PRU00285"/>
    </source>
</evidence>
<dbReference type="Proteomes" id="UP000276588">
    <property type="component" value="Unassembled WGS sequence"/>
</dbReference>
<name>A0A3A6PNW2_9EURY</name>
<evidence type="ECO:0000256" key="3">
    <source>
        <dbReference type="SAM" id="MobiDB-lite"/>
    </source>
</evidence>
<protein>
    <submittedName>
        <fullName evidence="5">Hsp20/alpha crystallin family protein</fullName>
    </submittedName>
</protein>
<evidence type="ECO:0000256" key="2">
    <source>
        <dbReference type="RuleBase" id="RU003616"/>
    </source>
</evidence>
<dbReference type="InterPro" id="IPR008978">
    <property type="entry name" value="HSP20-like_chaperone"/>
</dbReference>
<evidence type="ECO:0000313" key="6">
    <source>
        <dbReference type="Proteomes" id="UP000276588"/>
    </source>
</evidence>
<dbReference type="AlphaFoldDB" id="A0A3A6PNW2"/>
<gene>
    <name evidence="5" type="ORF">DM826_04235</name>
</gene>
<evidence type="ECO:0000313" key="5">
    <source>
        <dbReference type="EMBL" id="RJX43897.1"/>
    </source>
</evidence>
<dbReference type="InterPro" id="IPR002068">
    <property type="entry name" value="A-crystallin/Hsp20_dom"/>
</dbReference>